<dbReference type="AlphaFoldDB" id="A0A8S0ZGD5"/>
<keyword evidence="5" id="KW-0862">Zinc</keyword>
<organism evidence="14 15">
    <name type="scientific">Arctia plantaginis</name>
    <name type="common">Wood tiger moth</name>
    <name type="synonym">Phalaena plantaginis</name>
    <dbReference type="NCBI Taxonomy" id="874455"/>
    <lineage>
        <taxon>Eukaryota</taxon>
        <taxon>Metazoa</taxon>
        <taxon>Ecdysozoa</taxon>
        <taxon>Arthropoda</taxon>
        <taxon>Hexapoda</taxon>
        <taxon>Insecta</taxon>
        <taxon>Pterygota</taxon>
        <taxon>Neoptera</taxon>
        <taxon>Endopterygota</taxon>
        <taxon>Lepidoptera</taxon>
        <taxon>Glossata</taxon>
        <taxon>Ditrysia</taxon>
        <taxon>Noctuoidea</taxon>
        <taxon>Erebidae</taxon>
        <taxon>Arctiinae</taxon>
        <taxon>Arctia</taxon>
    </lineage>
</organism>
<dbReference type="SUPFAM" id="SSF57716">
    <property type="entry name" value="Glucocorticoid receptor-like (DNA-binding domain)"/>
    <property type="match status" value="1"/>
</dbReference>
<comment type="caution">
    <text evidence="14">The sequence shown here is derived from an EMBL/GenBank/DDBJ whole genome shotgun (WGS) entry which is preliminary data.</text>
</comment>
<dbReference type="SMART" id="SM00692">
    <property type="entry name" value="DM3"/>
    <property type="match status" value="1"/>
</dbReference>
<evidence type="ECO:0000256" key="8">
    <source>
        <dbReference type="ARBA" id="ARBA00023125"/>
    </source>
</evidence>
<keyword evidence="4 12" id="KW-0863">Zinc-finger</keyword>
<evidence type="ECO:0000256" key="4">
    <source>
        <dbReference type="ARBA" id="ARBA00022771"/>
    </source>
</evidence>
<evidence type="ECO:0000256" key="10">
    <source>
        <dbReference type="ARBA" id="ARBA00023242"/>
    </source>
</evidence>
<evidence type="ECO:0000256" key="3">
    <source>
        <dbReference type="ARBA" id="ARBA00022723"/>
    </source>
</evidence>
<gene>
    <name evidence="14" type="ORF">APLA_LOCUS5284</name>
</gene>
<evidence type="ECO:0000256" key="12">
    <source>
        <dbReference type="PROSITE-ProRule" id="PRU00309"/>
    </source>
</evidence>
<dbReference type="GO" id="GO:0043565">
    <property type="term" value="F:sequence-specific DNA binding"/>
    <property type="evidence" value="ECO:0007669"/>
    <property type="project" value="InterPro"/>
</dbReference>
<dbReference type="PROSITE" id="PS50950">
    <property type="entry name" value="ZF_THAP"/>
    <property type="match status" value="1"/>
</dbReference>
<comment type="similarity">
    <text evidence="2">Belongs to the THAP1 family.</text>
</comment>
<keyword evidence="8 12" id="KW-0238">DNA-binding</keyword>
<keyword evidence="3" id="KW-0479">Metal-binding</keyword>
<keyword evidence="9" id="KW-0804">Transcription</keyword>
<evidence type="ECO:0000256" key="2">
    <source>
        <dbReference type="ARBA" id="ARBA00006177"/>
    </source>
</evidence>
<evidence type="ECO:0000313" key="15">
    <source>
        <dbReference type="Proteomes" id="UP000494256"/>
    </source>
</evidence>
<evidence type="ECO:0000256" key="6">
    <source>
        <dbReference type="ARBA" id="ARBA00023015"/>
    </source>
</evidence>
<keyword evidence="11" id="KW-0131">Cell cycle</keyword>
<proteinExistence type="inferred from homology"/>
<evidence type="ECO:0000313" key="14">
    <source>
        <dbReference type="EMBL" id="CAB3231574.1"/>
    </source>
</evidence>
<name>A0A8S0ZGD5_ARCPL</name>
<protein>
    <recommendedName>
        <fullName evidence="13">THAP-type domain-containing protein</fullName>
    </recommendedName>
</protein>
<evidence type="ECO:0000256" key="9">
    <source>
        <dbReference type="ARBA" id="ARBA00023163"/>
    </source>
</evidence>
<accession>A0A8S0ZGD5</accession>
<dbReference type="GO" id="GO:0005654">
    <property type="term" value="C:nucleoplasm"/>
    <property type="evidence" value="ECO:0007669"/>
    <property type="project" value="UniProtKB-SubCell"/>
</dbReference>
<comment type="subcellular location">
    <subcellularLocation>
        <location evidence="1">Nucleus</location>
        <location evidence="1">Nucleoplasm</location>
    </subcellularLocation>
</comment>
<dbReference type="InterPro" id="IPR026516">
    <property type="entry name" value="THAP1/10"/>
</dbReference>
<dbReference type="Pfam" id="PF21788">
    <property type="entry name" value="TNP-like_GBD"/>
    <property type="match status" value="1"/>
</dbReference>
<dbReference type="InterPro" id="IPR048365">
    <property type="entry name" value="TNP-like_RNaseH_N"/>
</dbReference>
<dbReference type="EMBL" id="CADEBD010000288">
    <property type="protein sequence ID" value="CAB3231574.1"/>
    <property type="molecule type" value="Genomic_DNA"/>
</dbReference>
<feature type="domain" description="THAP-type" evidence="13">
    <location>
        <begin position="1"/>
        <end position="84"/>
    </location>
</feature>
<reference evidence="14 15" key="1">
    <citation type="submission" date="2020-04" db="EMBL/GenBank/DDBJ databases">
        <authorList>
            <person name="Wallbank WR R."/>
            <person name="Pardo Diaz C."/>
            <person name="Kozak K."/>
            <person name="Martin S."/>
            <person name="Jiggins C."/>
            <person name="Moest M."/>
            <person name="Warren A I."/>
            <person name="Byers J.R.P. K."/>
            <person name="Montejo-Kovacevich G."/>
            <person name="Yen C E."/>
        </authorList>
    </citation>
    <scope>NUCLEOTIDE SEQUENCE [LARGE SCALE GENOMIC DNA]</scope>
</reference>
<evidence type="ECO:0000256" key="11">
    <source>
        <dbReference type="ARBA" id="ARBA00023306"/>
    </source>
</evidence>
<keyword evidence="7" id="KW-0175">Coiled coil</keyword>
<dbReference type="Pfam" id="PF21787">
    <property type="entry name" value="TNP-like_RNaseH_N"/>
    <property type="match status" value="1"/>
</dbReference>
<keyword evidence="10" id="KW-0539">Nucleus</keyword>
<sequence>MSITKCCVPGCPNSSGSEEILHKFPNPERERELFNTWLYAIGGDIVQLENNHIFKYRRVCHLHFEEKYWCRNNRLSKIAVPTKNMPGLSFVKFSYGTKALKSIQTSEALTSKDLTLEKISSEATDLRTMETSEASTSKVGQHMQNFALPKKRVKRVAVTPGEHALYKRLVKVGVKLSKCRSKVKIQASKIKALQNITTNPKFLEILDALPSTSKILTLLQFREIKKGDRGRRFTLQEKLVSLSIMKQSSKGYRFLRKIFILPSRQILLQLLHQANIKPGINSNTIEQLKKATEAMKLEDKLCILLFDEMSLKPNVAYNERKDRVCGFVTNGDEVYSEYADHAQVFMIRGLLKNYKQPVAYTFSQAATKGPELAKQLKAVVTALQGAGLTVVATVCDQGTNNVSCIKYLLQETRGILLRRGEEPKHNLILVNNQEIIPLYDPPHLIKCVRNNLISKHLKYVKDGETKVAKWAHIMLLHKENPGYKGIRLVPKLTDAHCDPNKIPKMKVKFATQLFSQTVASNMGYLADKGILPADAKDTADILLFFDQLFDAMNGSHGKKKKYGKPLLGPATPTSIHMKVWRESKNMLQKMKFLNRSTLRDEYVPTLNNWAGVVKSKLIASLILFPI</sequence>
<dbReference type="OrthoDB" id="10071059at2759"/>
<dbReference type="InterPro" id="IPR048366">
    <property type="entry name" value="TNP-like_GBD"/>
</dbReference>
<dbReference type="PANTHER" id="PTHR46600">
    <property type="entry name" value="THAP DOMAIN-CONTAINING"/>
    <property type="match status" value="1"/>
</dbReference>
<keyword evidence="6" id="KW-0805">Transcription regulation</keyword>
<dbReference type="Pfam" id="PF05485">
    <property type="entry name" value="THAP"/>
    <property type="match status" value="1"/>
</dbReference>
<dbReference type="Proteomes" id="UP000494256">
    <property type="component" value="Unassembled WGS sequence"/>
</dbReference>
<evidence type="ECO:0000256" key="1">
    <source>
        <dbReference type="ARBA" id="ARBA00004642"/>
    </source>
</evidence>
<dbReference type="GO" id="GO:0008270">
    <property type="term" value="F:zinc ion binding"/>
    <property type="evidence" value="ECO:0007669"/>
    <property type="project" value="UniProtKB-KW"/>
</dbReference>
<evidence type="ECO:0000256" key="5">
    <source>
        <dbReference type="ARBA" id="ARBA00022833"/>
    </source>
</evidence>
<evidence type="ECO:0000256" key="7">
    <source>
        <dbReference type="ARBA" id="ARBA00023054"/>
    </source>
</evidence>
<evidence type="ECO:0000259" key="13">
    <source>
        <dbReference type="PROSITE" id="PS50950"/>
    </source>
</evidence>
<dbReference type="PANTHER" id="PTHR46600:SF1">
    <property type="entry name" value="THAP DOMAIN-CONTAINING PROTEIN 1"/>
    <property type="match status" value="1"/>
</dbReference>
<dbReference type="InterPro" id="IPR006612">
    <property type="entry name" value="THAP_Znf"/>
</dbReference>
<dbReference type="SMART" id="SM00980">
    <property type="entry name" value="THAP"/>
    <property type="match status" value="1"/>
</dbReference>